<feature type="compositionally biased region" description="Low complexity" evidence="1">
    <location>
        <begin position="954"/>
        <end position="971"/>
    </location>
</feature>
<feature type="domain" description="WDR11 TPR" evidence="4">
    <location>
        <begin position="876"/>
        <end position="1171"/>
    </location>
</feature>
<dbReference type="InterPro" id="IPR057853">
    <property type="entry name" value="Beta-prop_WDR11_2nd"/>
</dbReference>
<sequence length="1249" mass="131883">MQVAPKCVPGPLAKGNAGAVDMSWQGLLAYGCHSAVVVVHPDSLEVVQSLDAVSDEPVSLLRWSSEPLSDSFDQPYYLKLAAVDALGAITVWNVADGLPMVRCPPARPLVDLLWLPAGHLLAIETSGRLVLYNTEAGTRVWAYGLPEPMNAAGLDPFHDTVLLLTAASGWVYCVTDWTLELPPASVVRKYRISDAAPAPADPLDRSMSDVEPGAVPQPASGSSRIAKFSSFINRLGSSGSPPSSSPLSSSPPLAGGVASRKDPHLAMPAQLAMNRRSRSLSPRTVASASAAAAATRVEPQGGGKLVDVVYSLSTPSIVYFVLQWEILLFDLVLEQALCAIQLDRKRYAPLTRIYVLRNDPSLLYALHADGLVVCRSTPPNAFEYSVVWASSALRKSSVSGGPLGHVYGAAMAPLSPQRMALVTSLGAVAILDLISPHNASPRLALTGTHEGLTRKLSVLAVAPDGLTAAVGSGDGLVQLVHLGSGEVERTWAVFDTAVMGLAWASSSCLVAYTRDGTPSWADPTKLVSSSGSAEFANALVALNIASGRALPLRTTVTGDAAPITSLAVAASGKLIALAFARPLHETLEIWDMKSDSLLRAVSGHGPIRALAWSPPNYDVSLTTLSAAESTLLAQAASNALVEQLVFATDAHILLRYTVVAGAVHPGASIALDVTEPVTALAWSSTLIVAGTLHGSVHVLDLAHNMLHESASLHGPVTSLAFAHPASPNWARLLVGFDGGGFGVWDALARVALNHSSRTSGLRLLASALSWAGENPVVLSLDGMLRVLDPTLSRASAHMSQRATTATTLSLISPLTLPHHVALSLKARLQHGLQPPELVAPPHISLVECNSDRIRSARDSLRASEANLPARLRAELLAASGPAQRALAAASFFGDQDGVEFWTVVEHYVQKAKQAQSGAEHAPRSQEAPAAYDLITSSASPPPSLPLEDSRHGGSLAATDSASAPSSASKASELLPLSAHHDLLQEREAVVDRDSRLLAMHTHKRGDHEFTLTKVHAHIQLGEYPAAVRMLLETPVDHPAYMVDSLKACLVSAVMSPHSFVSTVKLVATDLVSNGHVTEGVQLLCLIGKRADACRYMQSYGLWREAAWLAKIGLDEAAAAVVFSAWAEHLADAGDVDAAIGVLISLMDWHSALQLLYNRKAYSRAALLARTCVAEGLLVADGDPAATHPRGSAGRSLLPLRPLLEAIYLEYGMFLYHIGAMELAESYLLRAGPTGEHMLECLVQSIIRGP</sequence>
<dbReference type="InterPro" id="IPR036322">
    <property type="entry name" value="WD40_repeat_dom_sf"/>
</dbReference>
<dbReference type="Proteomes" id="UP000054408">
    <property type="component" value="Unassembled WGS sequence"/>
</dbReference>
<dbReference type="InterPro" id="IPR057852">
    <property type="entry name" value="Beta-prop_WDR11_1st"/>
</dbReference>
<feature type="domain" description="WDR11 first beta-propeller" evidence="2">
    <location>
        <begin position="10"/>
        <end position="175"/>
    </location>
</feature>
<accession>A0A0L0DJI0</accession>
<dbReference type="OrthoDB" id="1291858at2759"/>
<organism evidence="5 6">
    <name type="scientific">Thecamonas trahens ATCC 50062</name>
    <dbReference type="NCBI Taxonomy" id="461836"/>
    <lineage>
        <taxon>Eukaryota</taxon>
        <taxon>Apusozoa</taxon>
        <taxon>Apusomonadida</taxon>
        <taxon>Apusomonadidae</taxon>
        <taxon>Thecamonas</taxon>
    </lineage>
</organism>
<dbReference type="SUPFAM" id="SSF50978">
    <property type="entry name" value="WD40 repeat-like"/>
    <property type="match status" value="2"/>
</dbReference>
<evidence type="ECO:0000256" key="1">
    <source>
        <dbReference type="SAM" id="MobiDB-lite"/>
    </source>
</evidence>
<feature type="domain" description="WDR11 second beta-propeller" evidence="3">
    <location>
        <begin position="468"/>
        <end position="638"/>
    </location>
</feature>
<dbReference type="InterPro" id="IPR015943">
    <property type="entry name" value="WD40/YVTN_repeat-like_dom_sf"/>
</dbReference>
<feature type="region of interest" description="Disordered" evidence="1">
    <location>
        <begin position="198"/>
        <end position="222"/>
    </location>
</feature>
<evidence type="ECO:0000259" key="2">
    <source>
        <dbReference type="Pfam" id="PF23751"/>
    </source>
</evidence>
<protein>
    <submittedName>
        <fullName evidence="5">Bromodomain and WD repeat-containing protein 2</fullName>
    </submittedName>
</protein>
<dbReference type="PANTHER" id="PTHR14593:SF5">
    <property type="entry name" value="WD REPEAT-CONTAINING PROTEIN 11"/>
    <property type="match status" value="1"/>
</dbReference>
<proteinExistence type="predicted"/>
<gene>
    <name evidence="5" type="ORF">AMSG_01075</name>
</gene>
<dbReference type="InterPro" id="IPR039694">
    <property type="entry name" value="WDR11"/>
</dbReference>
<evidence type="ECO:0000313" key="5">
    <source>
        <dbReference type="EMBL" id="KNC52246.1"/>
    </source>
</evidence>
<dbReference type="STRING" id="461836.A0A0L0DJI0"/>
<dbReference type="eggNOG" id="KOG1912">
    <property type="taxonomic scope" value="Eukaryota"/>
</dbReference>
<feature type="region of interest" description="Disordered" evidence="1">
    <location>
        <begin position="934"/>
        <end position="971"/>
    </location>
</feature>
<dbReference type="Gene3D" id="2.130.10.10">
    <property type="entry name" value="YVTN repeat-like/Quinoprotein amine dehydrogenase"/>
    <property type="match status" value="2"/>
</dbReference>
<keyword evidence="6" id="KW-1185">Reference proteome</keyword>
<dbReference type="PROSITE" id="PS51257">
    <property type="entry name" value="PROKAR_LIPOPROTEIN"/>
    <property type="match status" value="1"/>
</dbReference>
<name>A0A0L0DJI0_THETB</name>
<dbReference type="InterPro" id="IPR057854">
    <property type="entry name" value="TPR_WDR11"/>
</dbReference>
<dbReference type="Pfam" id="PF23751">
    <property type="entry name" value="Beta-prop_WDR11_1st"/>
    <property type="match status" value="1"/>
</dbReference>
<evidence type="ECO:0000259" key="4">
    <source>
        <dbReference type="Pfam" id="PF23753"/>
    </source>
</evidence>
<feature type="compositionally biased region" description="Low complexity" evidence="1">
    <location>
        <begin position="236"/>
        <end position="253"/>
    </location>
</feature>
<evidence type="ECO:0000259" key="3">
    <source>
        <dbReference type="Pfam" id="PF23752"/>
    </source>
</evidence>
<dbReference type="OMA" id="RPFELWE"/>
<dbReference type="RefSeq" id="XP_013762248.1">
    <property type="nucleotide sequence ID" value="XM_013906794.1"/>
</dbReference>
<dbReference type="EMBL" id="GL349436">
    <property type="protein sequence ID" value="KNC52246.1"/>
    <property type="molecule type" value="Genomic_DNA"/>
</dbReference>
<dbReference type="GO" id="GO:0005737">
    <property type="term" value="C:cytoplasm"/>
    <property type="evidence" value="ECO:0007669"/>
    <property type="project" value="TreeGrafter"/>
</dbReference>
<feature type="region of interest" description="Disordered" evidence="1">
    <location>
        <begin position="236"/>
        <end position="260"/>
    </location>
</feature>
<dbReference type="AlphaFoldDB" id="A0A0L0DJI0"/>
<dbReference type="Pfam" id="PF23752">
    <property type="entry name" value="Beta-prop_WDR11_2nd"/>
    <property type="match status" value="1"/>
</dbReference>
<evidence type="ECO:0000313" key="6">
    <source>
        <dbReference type="Proteomes" id="UP000054408"/>
    </source>
</evidence>
<dbReference type="Pfam" id="PF23753">
    <property type="entry name" value="TPR_WDR11"/>
    <property type="match status" value="1"/>
</dbReference>
<dbReference type="GeneID" id="25560845"/>
<dbReference type="PANTHER" id="PTHR14593">
    <property type="entry name" value="WD REPEAT-CONTAINING PROTEIN 11"/>
    <property type="match status" value="1"/>
</dbReference>
<reference evidence="5 6" key="1">
    <citation type="submission" date="2010-05" db="EMBL/GenBank/DDBJ databases">
        <title>The Genome Sequence of Thecamonas trahens ATCC 50062.</title>
        <authorList>
            <consortium name="The Broad Institute Genome Sequencing Platform"/>
            <person name="Russ C."/>
            <person name="Cuomo C."/>
            <person name="Shea T."/>
            <person name="Young S.K."/>
            <person name="Zeng Q."/>
            <person name="Koehrsen M."/>
            <person name="Haas B."/>
            <person name="Borodovsky M."/>
            <person name="Guigo R."/>
            <person name="Alvarado L."/>
            <person name="Berlin A."/>
            <person name="Bochicchio J."/>
            <person name="Borenstein D."/>
            <person name="Chapman S."/>
            <person name="Chen Z."/>
            <person name="Freedman E."/>
            <person name="Gellesch M."/>
            <person name="Goldberg J."/>
            <person name="Griggs A."/>
            <person name="Gujja S."/>
            <person name="Heilman E."/>
            <person name="Heiman D."/>
            <person name="Hepburn T."/>
            <person name="Howarth C."/>
            <person name="Jen D."/>
            <person name="Larson L."/>
            <person name="Mehta T."/>
            <person name="Park D."/>
            <person name="Pearson M."/>
            <person name="Roberts A."/>
            <person name="Saif S."/>
            <person name="Shenoy N."/>
            <person name="Sisk P."/>
            <person name="Stolte C."/>
            <person name="Sykes S."/>
            <person name="Thomson T."/>
            <person name="Walk T."/>
            <person name="White J."/>
            <person name="Yandava C."/>
            <person name="Burger G."/>
            <person name="Gray M.W."/>
            <person name="Holland P.W.H."/>
            <person name="King N."/>
            <person name="Lang F.B.F."/>
            <person name="Roger A.J."/>
            <person name="Ruiz-Trillo I."/>
            <person name="Lander E."/>
            <person name="Nusbaum C."/>
        </authorList>
    </citation>
    <scope>NUCLEOTIDE SEQUENCE [LARGE SCALE GENOMIC DNA]</scope>
    <source>
        <strain evidence="5 6">ATCC 50062</strain>
    </source>
</reference>